<dbReference type="KEGG" id="rvi:RVIR1_07260"/>
<keyword evidence="2" id="KW-1185">Reference proteome</keyword>
<gene>
    <name evidence="1" type="ORF">RVIR1_07260</name>
</gene>
<name>A0A2Z5UVX5_9COXI</name>
<dbReference type="OrthoDB" id="5652934at2"/>
<protein>
    <submittedName>
        <fullName evidence="1">RCC1 repeats protein</fullName>
    </submittedName>
</protein>
<dbReference type="Gene3D" id="2.130.10.30">
    <property type="entry name" value="Regulator of chromosome condensation 1/beta-lactamase-inhibitor protein II"/>
    <property type="match status" value="1"/>
</dbReference>
<dbReference type="Pfam" id="PF13540">
    <property type="entry name" value="RCC1_2"/>
    <property type="match status" value="1"/>
</dbReference>
<sequence>MEDVKQIVATDFTTAILEGESVIHCFGIPTLKPRCLLNNKLSLLPDWVTIAENLNVVDISVGQRHALLLTAEGEVYGLGSNEYGLLGLGDITICGARLFMHYKARVRANIYCYSKARGTVTLS</sequence>
<dbReference type="SUPFAM" id="SSF50985">
    <property type="entry name" value="RCC1/BLIP-II"/>
    <property type="match status" value="1"/>
</dbReference>
<dbReference type="EMBL" id="AP018005">
    <property type="protein sequence ID" value="BBB15215.1"/>
    <property type="molecule type" value="Genomic_DNA"/>
</dbReference>
<organism evidence="1 2">
    <name type="scientific">Candidatus Rickettsiella viridis</name>
    <dbReference type="NCBI Taxonomy" id="676208"/>
    <lineage>
        <taxon>Bacteria</taxon>
        <taxon>Pseudomonadati</taxon>
        <taxon>Pseudomonadota</taxon>
        <taxon>Gammaproteobacteria</taxon>
        <taxon>Legionellales</taxon>
        <taxon>Coxiellaceae</taxon>
        <taxon>Rickettsiella</taxon>
    </lineage>
</organism>
<dbReference type="RefSeq" id="WP_126322688.1">
    <property type="nucleotide sequence ID" value="NZ_AP018005.1"/>
</dbReference>
<dbReference type="InterPro" id="IPR009091">
    <property type="entry name" value="RCC1/BLIP-II"/>
</dbReference>
<evidence type="ECO:0000313" key="1">
    <source>
        <dbReference type="EMBL" id="BBB15215.1"/>
    </source>
</evidence>
<reference evidence="1 2" key="1">
    <citation type="submission" date="2017-03" db="EMBL/GenBank/DDBJ databases">
        <title>The genome sequence of Candidatus Rickettsiella viridis.</title>
        <authorList>
            <person name="Nikoh N."/>
            <person name="Tsuchida T."/>
            <person name="Yamaguchi K."/>
            <person name="Maeda T."/>
            <person name="Shigenobu S."/>
            <person name="Fukatsu T."/>
        </authorList>
    </citation>
    <scope>NUCLEOTIDE SEQUENCE [LARGE SCALE GENOMIC DNA]</scope>
    <source>
        <strain evidence="1 2">Ap-RA04</strain>
    </source>
</reference>
<accession>A0A2Z5UVX5</accession>
<evidence type="ECO:0000313" key="2">
    <source>
        <dbReference type="Proteomes" id="UP000282483"/>
    </source>
</evidence>
<dbReference type="Proteomes" id="UP000282483">
    <property type="component" value="Chromosome"/>
</dbReference>
<dbReference type="AlphaFoldDB" id="A0A2Z5UVX5"/>
<proteinExistence type="predicted"/>